<evidence type="ECO:0000256" key="1">
    <source>
        <dbReference type="ARBA" id="ARBA00005575"/>
    </source>
</evidence>
<comment type="catalytic activity">
    <reaction evidence="4">
        <text>L-threonyl-[protein] + ATP = O-phospho-L-threonyl-[protein] + ADP + H(+)</text>
        <dbReference type="Rhea" id="RHEA:46608"/>
        <dbReference type="Rhea" id="RHEA-COMP:11060"/>
        <dbReference type="Rhea" id="RHEA-COMP:11605"/>
        <dbReference type="ChEBI" id="CHEBI:15378"/>
        <dbReference type="ChEBI" id="CHEBI:30013"/>
        <dbReference type="ChEBI" id="CHEBI:30616"/>
        <dbReference type="ChEBI" id="CHEBI:61977"/>
        <dbReference type="ChEBI" id="CHEBI:456216"/>
        <dbReference type="EC" id="2.7.11.1"/>
    </reaction>
</comment>
<dbReference type="GO" id="GO:0005737">
    <property type="term" value="C:cytoplasm"/>
    <property type="evidence" value="ECO:0007669"/>
    <property type="project" value="TreeGrafter"/>
</dbReference>
<evidence type="ECO:0000259" key="10">
    <source>
        <dbReference type="PROSITE" id="PS50011"/>
    </source>
</evidence>
<dbReference type="SUPFAM" id="SSF56112">
    <property type="entry name" value="Protein kinase-like (PK-like)"/>
    <property type="match status" value="1"/>
</dbReference>
<evidence type="ECO:0000313" key="11">
    <source>
        <dbReference type="EMBL" id="EPE27993.1"/>
    </source>
</evidence>
<dbReference type="GeneID" id="19463839"/>
<feature type="binding site" evidence="6">
    <location>
        <position position="188"/>
    </location>
    <ligand>
        <name>ATP</name>
        <dbReference type="ChEBI" id="CHEBI:30616"/>
    </ligand>
</feature>
<evidence type="ECO:0000256" key="5">
    <source>
        <dbReference type="ARBA" id="ARBA00048679"/>
    </source>
</evidence>
<dbReference type="KEGG" id="glz:GLAREA_04784"/>
<feature type="compositionally biased region" description="Polar residues" evidence="8">
    <location>
        <begin position="677"/>
        <end position="686"/>
    </location>
</feature>
<dbReference type="AlphaFoldDB" id="S3DND4"/>
<keyword evidence="11" id="KW-0808">Transferase</keyword>
<evidence type="ECO:0000256" key="6">
    <source>
        <dbReference type="PROSITE-ProRule" id="PRU10141"/>
    </source>
</evidence>
<dbReference type="PANTHER" id="PTHR44167:SF29">
    <property type="entry name" value="SERINE_THREONINE PROTEIN KINASE-43"/>
    <property type="match status" value="1"/>
</dbReference>
<feature type="region of interest" description="Disordered" evidence="8">
    <location>
        <begin position="600"/>
        <end position="649"/>
    </location>
</feature>
<dbReference type="InterPro" id="IPR000253">
    <property type="entry name" value="FHA_dom"/>
</dbReference>
<dbReference type="CDD" id="cd22670">
    <property type="entry name" value="FHA_MEK1-like"/>
    <property type="match status" value="1"/>
</dbReference>
<dbReference type="eggNOG" id="KOG0032">
    <property type="taxonomic scope" value="Eukaryota"/>
</dbReference>
<accession>S3DND4</accession>
<evidence type="ECO:0000256" key="7">
    <source>
        <dbReference type="SAM" id="Coils"/>
    </source>
</evidence>
<evidence type="ECO:0000256" key="4">
    <source>
        <dbReference type="ARBA" id="ARBA00047899"/>
    </source>
</evidence>
<dbReference type="RefSeq" id="XP_008085352.1">
    <property type="nucleotide sequence ID" value="XM_008087161.1"/>
</dbReference>
<dbReference type="GO" id="GO:0005634">
    <property type="term" value="C:nucleus"/>
    <property type="evidence" value="ECO:0007669"/>
    <property type="project" value="TreeGrafter"/>
</dbReference>
<dbReference type="PROSITE" id="PS50006">
    <property type="entry name" value="FHA_DOMAIN"/>
    <property type="match status" value="1"/>
</dbReference>
<comment type="catalytic activity">
    <reaction evidence="5">
        <text>L-seryl-[protein] + ATP = O-phospho-L-seryl-[protein] + ADP + H(+)</text>
        <dbReference type="Rhea" id="RHEA:17989"/>
        <dbReference type="Rhea" id="RHEA-COMP:9863"/>
        <dbReference type="Rhea" id="RHEA-COMP:11604"/>
        <dbReference type="ChEBI" id="CHEBI:15378"/>
        <dbReference type="ChEBI" id="CHEBI:29999"/>
        <dbReference type="ChEBI" id="CHEBI:30616"/>
        <dbReference type="ChEBI" id="CHEBI:83421"/>
        <dbReference type="ChEBI" id="CHEBI:456216"/>
        <dbReference type="EC" id="2.7.11.1"/>
    </reaction>
</comment>
<feature type="domain" description="Protein kinase" evidence="10">
    <location>
        <begin position="159"/>
        <end position="432"/>
    </location>
</feature>
<dbReference type="EMBL" id="KE145369">
    <property type="protein sequence ID" value="EPE27993.1"/>
    <property type="molecule type" value="Genomic_DNA"/>
</dbReference>
<dbReference type="OMA" id="TWSLLTG"/>
<dbReference type="GO" id="GO:0004674">
    <property type="term" value="F:protein serine/threonine kinase activity"/>
    <property type="evidence" value="ECO:0007669"/>
    <property type="project" value="UniProtKB-EC"/>
</dbReference>
<evidence type="ECO:0000256" key="3">
    <source>
        <dbReference type="ARBA" id="ARBA00022840"/>
    </source>
</evidence>
<dbReference type="InterPro" id="IPR008984">
    <property type="entry name" value="SMAD_FHA_dom_sf"/>
</dbReference>
<keyword evidence="11" id="KW-0418">Kinase</keyword>
<dbReference type="InterPro" id="IPR000719">
    <property type="entry name" value="Prot_kinase_dom"/>
</dbReference>
<dbReference type="PROSITE" id="PS50011">
    <property type="entry name" value="PROTEIN_KINASE_DOM"/>
    <property type="match status" value="1"/>
</dbReference>
<evidence type="ECO:0000256" key="8">
    <source>
        <dbReference type="SAM" id="MobiDB-lite"/>
    </source>
</evidence>
<dbReference type="Gene3D" id="1.10.510.10">
    <property type="entry name" value="Transferase(Phosphotransferase) domain 1"/>
    <property type="match status" value="1"/>
</dbReference>
<dbReference type="InterPro" id="IPR017441">
    <property type="entry name" value="Protein_kinase_ATP_BS"/>
</dbReference>
<dbReference type="OrthoDB" id="74764at2759"/>
<gene>
    <name evidence="11" type="ORF">GLAREA_04784</name>
</gene>
<proteinExistence type="inferred from homology"/>
<dbReference type="PANTHER" id="PTHR44167">
    <property type="entry name" value="OVARIAN-SPECIFIC SERINE/THREONINE-PROTEIN KINASE LOK-RELATED"/>
    <property type="match status" value="1"/>
</dbReference>
<feature type="region of interest" description="Disordered" evidence="8">
    <location>
        <begin position="665"/>
        <end position="686"/>
    </location>
</feature>
<dbReference type="SUPFAM" id="SSF49879">
    <property type="entry name" value="SMAD/FHA domain"/>
    <property type="match status" value="1"/>
</dbReference>
<name>S3DND4_GLAL2</name>
<reference evidence="11 12" key="1">
    <citation type="journal article" date="2013" name="BMC Genomics">
        <title>Genomics-driven discovery of the pneumocandin biosynthetic gene cluster in the fungus Glarea lozoyensis.</title>
        <authorList>
            <person name="Chen L."/>
            <person name="Yue Q."/>
            <person name="Zhang X."/>
            <person name="Xiang M."/>
            <person name="Wang C."/>
            <person name="Li S."/>
            <person name="Che Y."/>
            <person name="Ortiz-Lopez F.J."/>
            <person name="Bills G.F."/>
            <person name="Liu X."/>
            <person name="An Z."/>
        </authorList>
    </citation>
    <scope>NUCLEOTIDE SEQUENCE [LARGE SCALE GENOMIC DNA]</scope>
    <source>
        <strain evidence="12">ATCC 20868 / MF5171</strain>
    </source>
</reference>
<dbReference type="PROSITE" id="PS00108">
    <property type="entry name" value="PROTEIN_KINASE_ST"/>
    <property type="match status" value="1"/>
</dbReference>
<feature type="domain" description="FHA" evidence="9">
    <location>
        <begin position="45"/>
        <end position="105"/>
    </location>
</feature>
<dbReference type="Pfam" id="PF00069">
    <property type="entry name" value="Pkinase"/>
    <property type="match status" value="1"/>
</dbReference>
<feature type="compositionally biased region" description="Basic and acidic residues" evidence="8">
    <location>
        <begin position="622"/>
        <end position="643"/>
    </location>
</feature>
<keyword evidence="7" id="KW-0175">Coiled coil</keyword>
<dbReference type="SMART" id="SM00220">
    <property type="entry name" value="S_TKc"/>
    <property type="match status" value="1"/>
</dbReference>
<dbReference type="Pfam" id="PF00498">
    <property type="entry name" value="FHA"/>
    <property type="match status" value="1"/>
</dbReference>
<keyword evidence="3 6" id="KW-0067">ATP-binding</keyword>
<dbReference type="InterPro" id="IPR008271">
    <property type="entry name" value="Ser/Thr_kinase_AS"/>
</dbReference>
<protein>
    <submittedName>
        <fullName evidence="11">Protein kinase-like (PK-like)</fullName>
    </submittedName>
</protein>
<dbReference type="InterPro" id="IPR011009">
    <property type="entry name" value="Kinase-like_dom_sf"/>
</dbReference>
<dbReference type="HOGENOM" id="CLU_000288_159_0_1"/>
<feature type="compositionally biased region" description="Basic and acidic residues" evidence="8">
    <location>
        <begin position="665"/>
        <end position="676"/>
    </location>
</feature>
<keyword evidence="2 6" id="KW-0547">Nucleotide-binding</keyword>
<evidence type="ECO:0000313" key="12">
    <source>
        <dbReference type="Proteomes" id="UP000016922"/>
    </source>
</evidence>
<dbReference type="Gene3D" id="2.60.200.20">
    <property type="match status" value="1"/>
</dbReference>
<comment type="similarity">
    <text evidence="1">Belongs to the protein kinase superfamily. CAMK Ser/Thr protein kinase family. CHEK2 subfamily.</text>
</comment>
<keyword evidence="12" id="KW-1185">Reference proteome</keyword>
<sequence>MTAFEDSSWKHFAENETNKPIAYLQLTDKSTLETREIPLRPGEEILVGRDNRKCNVPIVDIHVSKQHFLIYSIIYELGKEEEFPPKVYVLDLESSNGTYVNNQLIGIMGRERKGRILNYGDIIEIKPYWSFEFRQRMPLVEEWDTEEEDDFEYFRDRFIVTDRILGAGTHAAVYLAEDVLEMKQMACKITTIPAILRDARKKTSKEYLSAREELRNARREIQLLSELSHPHIVHLEKAFCSQGKIYAFFELAGGGDLYSYLEYHGGVLEDCHCRVISLQLVIAVEYLHSKQIAHRDIKPENVLITQTNHGGRVVLTDFGYAKRTDPDTGRLMSNLGTLGYVAPEIENPSDPEKGYKPAADLWSLGILAACLLTGHRFCELSQNEIVREINRDTLKTKGNEISTTAMNFLRRLLVIEPDDRMTAAEARHHIWLTRPRTEAAQIEDTYRNIIRHWKPRADNIHVVEDIPSRSPPRHSSKIRQKIPDTSAPYLGLQHRLSEKKHRPRRESLIEILNQAGMESGNWFVDSNETRSRFFTEKKVRDQCVSGADMFGSMKISQKEIKYALEDEKSVAPCTGIGDESSRRAPLEDVNDCAIEYDSETETGDYSITRSDRAEAEPQNPKVVEKEDLSKKRTRSWDSEDKRLYSTISKKHPPFASAKVLRESLTQKKVSGKERDSTAQTQEIIGK</sequence>
<dbReference type="GO" id="GO:0005524">
    <property type="term" value="F:ATP binding"/>
    <property type="evidence" value="ECO:0007669"/>
    <property type="project" value="UniProtKB-UniRule"/>
</dbReference>
<dbReference type="SMART" id="SM00240">
    <property type="entry name" value="FHA"/>
    <property type="match status" value="1"/>
</dbReference>
<evidence type="ECO:0000259" key="9">
    <source>
        <dbReference type="PROSITE" id="PS50006"/>
    </source>
</evidence>
<evidence type="ECO:0000256" key="2">
    <source>
        <dbReference type="ARBA" id="ARBA00022741"/>
    </source>
</evidence>
<organism evidence="11 12">
    <name type="scientific">Glarea lozoyensis (strain ATCC 20868 / MF5171)</name>
    <dbReference type="NCBI Taxonomy" id="1116229"/>
    <lineage>
        <taxon>Eukaryota</taxon>
        <taxon>Fungi</taxon>
        <taxon>Dikarya</taxon>
        <taxon>Ascomycota</taxon>
        <taxon>Pezizomycotina</taxon>
        <taxon>Leotiomycetes</taxon>
        <taxon>Helotiales</taxon>
        <taxon>Helotiaceae</taxon>
        <taxon>Glarea</taxon>
    </lineage>
</organism>
<dbReference type="PROSITE" id="PS00107">
    <property type="entry name" value="PROTEIN_KINASE_ATP"/>
    <property type="match status" value="1"/>
</dbReference>
<dbReference type="Proteomes" id="UP000016922">
    <property type="component" value="Unassembled WGS sequence"/>
</dbReference>
<dbReference type="GO" id="GO:0051598">
    <property type="term" value="P:meiotic recombination checkpoint signaling"/>
    <property type="evidence" value="ECO:0007669"/>
    <property type="project" value="TreeGrafter"/>
</dbReference>
<dbReference type="STRING" id="1116229.S3DND4"/>
<feature type="coiled-coil region" evidence="7">
    <location>
        <begin position="200"/>
        <end position="227"/>
    </location>
</feature>